<evidence type="ECO:0000313" key="2">
    <source>
        <dbReference type="Proteomes" id="UP000789901"/>
    </source>
</evidence>
<organism evidence="1 2">
    <name type="scientific">Gigaspora margarita</name>
    <dbReference type="NCBI Taxonomy" id="4874"/>
    <lineage>
        <taxon>Eukaryota</taxon>
        <taxon>Fungi</taxon>
        <taxon>Fungi incertae sedis</taxon>
        <taxon>Mucoromycota</taxon>
        <taxon>Glomeromycotina</taxon>
        <taxon>Glomeromycetes</taxon>
        <taxon>Diversisporales</taxon>
        <taxon>Gigasporaceae</taxon>
        <taxon>Gigaspora</taxon>
    </lineage>
</organism>
<evidence type="ECO:0000313" key="1">
    <source>
        <dbReference type="EMBL" id="CAG8770970.1"/>
    </source>
</evidence>
<keyword evidence="2" id="KW-1185">Reference proteome</keyword>
<name>A0ABN7VGM2_GIGMA</name>
<reference evidence="1 2" key="1">
    <citation type="submission" date="2021-06" db="EMBL/GenBank/DDBJ databases">
        <authorList>
            <person name="Kallberg Y."/>
            <person name="Tangrot J."/>
            <person name="Rosling A."/>
        </authorList>
    </citation>
    <scope>NUCLEOTIDE SEQUENCE [LARGE SCALE GENOMIC DNA]</scope>
    <source>
        <strain evidence="1 2">120-4 pot B 10/14</strain>
    </source>
</reference>
<dbReference type="PANTHER" id="PTHR46954:SF1">
    <property type="entry name" value="C2H2-TYPE DOMAIN-CONTAINING PROTEIN"/>
    <property type="match status" value="1"/>
</dbReference>
<dbReference type="PANTHER" id="PTHR46954">
    <property type="entry name" value="C2H2-TYPE DOMAIN-CONTAINING PROTEIN"/>
    <property type="match status" value="1"/>
</dbReference>
<dbReference type="EMBL" id="CAJVQB010014833">
    <property type="protein sequence ID" value="CAG8770970.1"/>
    <property type="molecule type" value="Genomic_DNA"/>
</dbReference>
<feature type="non-terminal residue" evidence="1">
    <location>
        <position position="599"/>
    </location>
</feature>
<proteinExistence type="predicted"/>
<sequence>KKIGPNQAKSDQIGAKSDQIKPNKILEFTNAYAYYKQVTLCNPIPNKQKLLSEAQTAWKEIKNENEAVIREKIQSYLTTVSSTIRTQRNFIVNTNSNKASISMVVSSSSISSEATQRIFECEQAIKIISDQDIKDKLSLKIKADHVIIKVSEKRLGKLKHHTKAQAKLRAKKQKQLDNEARHHHHSAKVSLASVAKTDMKQHVDEHYCLASIKAAQVFVAVFASDTVVVSQDDKAKIGLGIPVVGCTFKTIQSINEPVTVEDHDFPKGSKIKLILSVYLLIDPNNSNTILHSGRLAIIIRPEDFMGTSLLTHMTDLLSLVNNQDFASVLLKENNVGPIWVFLVDRGPDKNPKHFKNIIEYCNLLQALDLDYLTVRMHAPYQSAYNPVERSMASLSEKLAGITLPIDEYGVLLDSQGNVVDEELAWHNFEFSGNRLCELWNRDDIYGKPVTVQYVNQISQPFDDIDDIVSPTWEWIEHHAQLCRYSLDLKKCKNHQCCHEYRAPDAALLLDQNDGFFPPVAKGKNGHYIDPIHAFQYFDKLKIPQYDSSCPSILKEMYQHLYCSKCVDETSLAVKLLNFRVAEDVVDHDLLEDEISNSCE</sequence>
<accession>A0ABN7VGM2</accession>
<dbReference type="Proteomes" id="UP000789901">
    <property type="component" value="Unassembled WGS sequence"/>
</dbReference>
<feature type="non-terminal residue" evidence="1">
    <location>
        <position position="1"/>
    </location>
</feature>
<protein>
    <submittedName>
        <fullName evidence="1">8402_t:CDS:1</fullName>
    </submittedName>
</protein>
<gene>
    <name evidence="1" type="ORF">GMARGA_LOCUS18513</name>
</gene>
<comment type="caution">
    <text evidence="1">The sequence shown here is derived from an EMBL/GenBank/DDBJ whole genome shotgun (WGS) entry which is preliminary data.</text>
</comment>